<proteinExistence type="predicted"/>
<accession>A0A1Q9BSA3</accession>
<evidence type="ECO:0000313" key="1">
    <source>
        <dbReference type="EMBL" id="OLP73549.1"/>
    </source>
</evidence>
<evidence type="ECO:0000313" key="2">
    <source>
        <dbReference type="Proteomes" id="UP000186817"/>
    </source>
</evidence>
<dbReference type="OrthoDB" id="442411at2759"/>
<feature type="non-terminal residue" evidence="1">
    <location>
        <position position="45"/>
    </location>
</feature>
<dbReference type="EMBL" id="LSRX01005248">
    <property type="protein sequence ID" value="OLP73549.1"/>
    <property type="molecule type" value="Genomic_DNA"/>
</dbReference>
<name>A0A1Q9BSA3_SYMMI</name>
<sequence>MASQMSNPWDARDKDPMELYNLLAERRKELQQLQRVSEGLEHAAE</sequence>
<gene>
    <name evidence="1" type="ORF">AK812_SmicGene47181</name>
</gene>
<organism evidence="1 2">
    <name type="scientific">Symbiodinium microadriaticum</name>
    <name type="common">Dinoflagellate</name>
    <name type="synonym">Zooxanthella microadriatica</name>
    <dbReference type="NCBI Taxonomy" id="2951"/>
    <lineage>
        <taxon>Eukaryota</taxon>
        <taxon>Sar</taxon>
        <taxon>Alveolata</taxon>
        <taxon>Dinophyceae</taxon>
        <taxon>Suessiales</taxon>
        <taxon>Symbiodiniaceae</taxon>
        <taxon>Symbiodinium</taxon>
    </lineage>
</organism>
<dbReference type="Proteomes" id="UP000186817">
    <property type="component" value="Unassembled WGS sequence"/>
</dbReference>
<comment type="caution">
    <text evidence="1">The sequence shown here is derived from an EMBL/GenBank/DDBJ whole genome shotgun (WGS) entry which is preliminary data.</text>
</comment>
<protein>
    <submittedName>
        <fullName evidence="1">Uncharacterized protein</fullName>
    </submittedName>
</protein>
<keyword evidence="2" id="KW-1185">Reference proteome</keyword>
<dbReference type="AlphaFoldDB" id="A0A1Q9BSA3"/>
<reference evidence="1 2" key="1">
    <citation type="submission" date="2016-02" db="EMBL/GenBank/DDBJ databases">
        <title>Genome analysis of coral dinoflagellate symbionts highlights evolutionary adaptations to a symbiotic lifestyle.</title>
        <authorList>
            <person name="Aranda M."/>
            <person name="Li Y."/>
            <person name="Liew Y.J."/>
            <person name="Baumgarten S."/>
            <person name="Simakov O."/>
            <person name="Wilson M."/>
            <person name="Piel J."/>
            <person name="Ashoor H."/>
            <person name="Bougouffa S."/>
            <person name="Bajic V.B."/>
            <person name="Ryu T."/>
            <person name="Ravasi T."/>
            <person name="Bayer T."/>
            <person name="Micklem G."/>
            <person name="Kim H."/>
            <person name="Bhak J."/>
            <person name="Lajeunesse T.C."/>
            <person name="Voolstra C.R."/>
        </authorList>
    </citation>
    <scope>NUCLEOTIDE SEQUENCE [LARGE SCALE GENOMIC DNA]</scope>
    <source>
        <strain evidence="1 2">CCMP2467</strain>
    </source>
</reference>